<dbReference type="Gene3D" id="1.20.120.350">
    <property type="entry name" value="Voltage-gated potassium channels. Chain C"/>
    <property type="match status" value="1"/>
</dbReference>
<evidence type="ECO:0000259" key="13">
    <source>
        <dbReference type="Pfam" id="PF03493"/>
    </source>
</evidence>
<accession>T0QN84</accession>
<dbReference type="PANTHER" id="PTHR10027:SF10">
    <property type="entry name" value="SLOWPOKE 2, ISOFORM D"/>
    <property type="match status" value="1"/>
</dbReference>
<dbReference type="Pfam" id="PF00520">
    <property type="entry name" value="Ion_trans"/>
    <property type="match status" value="1"/>
</dbReference>
<dbReference type="GeneID" id="19943694"/>
<dbReference type="GO" id="GO:0005267">
    <property type="term" value="F:potassium channel activity"/>
    <property type="evidence" value="ECO:0007669"/>
    <property type="project" value="UniProtKB-KW"/>
</dbReference>
<evidence type="ECO:0000256" key="8">
    <source>
        <dbReference type="ARBA" id="ARBA00023065"/>
    </source>
</evidence>
<evidence type="ECO:0000256" key="6">
    <source>
        <dbReference type="ARBA" id="ARBA00022958"/>
    </source>
</evidence>
<organism evidence="14 15">
    <name type="scientific">Saprolegnia diclina (strain VS20)</name>
    <dbReference type="NCBI Taxonomy" id="1156394"/>
    <lineage>
        <taxon>Eukaryota</taxon>
        <taxon>Sar</taxon>
        <taxon>Stramenopiles</taxon>
        <taxon>Oomycota</taxon>
        <taxon>Saprolegniomycetes</taxon>
        <taxon>Saprolegniales</taxon>
        <taxon>Saprolegniaceae</taxon>
        <taxon>Saprolegnia</taxon>
    </lineage>
</organism>
<dbReference type="OrthoDB" id="10035564at2759"/>
<feature type="transmembrane region" description="Helical" evidence="11">
    <location>
        <begin position="173"/>
        <end position="193"/>
    </location>
</feature>
<evidence type="ECO:0000256" key="4">
    <source>
        <dbReference type="ARBA" id="ARBA00022692"/>
    </source>
</evidence>
<evidence type="ECO:0000256" key="3">
    <source>
        <dbReference type="ARBA" id="ARBA00022538"/>
    </source>
</evidence>
<keyword evidence="2" id="KW-0813">Transport</keyword>
<dbReference type="EMBL" id="JH767138">
    <property type="protein sequence ID" value="EQC39529.1"/>
    <property type="molecule type" value="Genomic_DNA"/>
</dbReference>
<dbReference type="GO" id="GO:0016020">
    <property type="term" value="C:membrane"/>
    <property type="evidence" value="ECO:0007669"/>
    <property type="project" value="UniProtKB-SubCell"/>
</dbReference>
<evidence type="ECO:0000313" key="15">
    <source>
        <dbReference type="Proteomes" id="UP000030762"/>
    </source>
</evidence>
<evidence type="ECO:0000256" key="1">
    <source>
        <dbReference type="ARBA" id="ARBA00004141"/>
    </source>
</evidence>
<keyword evidence="15" id="KW-1185">Reference proteome</keyword>
<keyword evidence="9 11" id="KW-0472">Membrane</keyword>
<dbReference type="Proteomes" id="UP000030762">
    <property type="component" value="Unassembled WGS sequence"/>
</dbReference>
<keyword evidence="4 11" id="KW-0812">Transmembrane</keyword>
<dbReference type="InterPro" id="IPR027359">
    <property type="entry name" value="Volt_channel_dom_sf"/>
</dbReference>
<keyword evidence="7 11" id="KW-1133">Transmembrane helix</keyword>
<evidence type="ECO:0000256" key="5">
    <source>
        <dbReference type="ARBA" id="ARBA00022826"/>
    </source>
</evidence>
<dbReference type="RefSeq" id="XP_008606801.1">
    <property type="nucleotide sequence ID" value="XM_008608579.1"/>
</dbReference>
<sequence length="301" mass="33997">MQQARRQLKRLSGVVVATRNKLIKQRKRGESMRKWVGRNLDNSRLAAILDLYQVLLGVIVTGMYSLRNWNAWDTSLDSMTTRYIQAFFGTVFLFDYLLRLYAADNRKAHVLAPLAIMDFLAILPQFIELLVPDSFSRDHYLWVTAIKTFRPFRCLCCFRLLVFATTARQRETFVLFSAVICIIICFGSMQQAIEACPASTARLCFVLANKLSPDADQSDTACNFITISLRHFNKHVPIFVQVLKSDNIGHLHLSGANNVLCVDQLKLAILAKSCLMPGTAALICSILFTFRPAVGLRCAHV</sequence>
<dbReference type="InterPro" id="IPR003929">
    <property type="entry name" value="K_chnl_BK_asu"/>
</dbReference>
<keyword evidence="3" id="KW-0633">Potassium transport</keyword>
<evidence type="ECO:0000256" key="10">
    <source>
        <dbReference type="ARBA" id="ARBA00023303"/>
    </source>
</evidence>
<reference evidence="14 15" key="1">
    <citation type="submission" date="2012-04" db="EMBL/GenBank/DDBJ databases">
        <title>The Genome Sequence of Saprolegnia declina VS20.</title>
        <authorList>
            <consortium name="The Broad Institute Genome Sequencing Platform"/>
            <person name="Russ C."/>
            <person name="Nusbaum C."/>
            <person name="Tyler B."/>
            <person name="van West P."/>
            <person name="Dieguez-Uribeondo J."/>
            <person name="de Bruijn I."/>
            <person name="Tripathy S."/>
            <person name="Jiang R."/>
            <person name="Young S.K."/>
            <person name="Zeng Q."/>
            <person name="Gargeya S."/>
            <person name="Fitzgerald M."/>
            <person name="Haas B."/>
            <person name="Abouelleil A."/>
            <person name="Alvarado L."/>
            <person name="Arachchi H.M."/>
            <person name="Berlin A."/>
            <person name="Chapman S.B."/>
            <person name="Goldberg J."/>
            <person name="Griggs A."/>
            <person name="Gujja S."/>
            <person name="Hansen M."/>
            <person name="Howarth C."/>
            <person name="Imamovic A."/>
            <person name="Larimer J."/>
            <person name="McCowen C."/>
            <person name="Montmayeur A."/>
            <person name="Murphy C."/>
            <person name="Neiman D."/>
            <person name="Pearson M."/>
            <person name="Priest M."/>
            <person name="Roberts A."/>
            <person name="Saif S."/>
            <person name="Shea T."/>
            <person name="Sisk P."/>
            <person name="Sykes S."/>
            <person name="Wortman J."/>
            <person name="Nusbaum C."/>
            <person name="Birren B."/>
        </authorList>
    </citation>
    <scope>NUCLEOTIDE SEQUENCE [LARGE SCALE GENOMIC DNA]</scope>
    <source>
        <strain evidence="14 15">VS20</strain>
    </source>
</reference>
<dbReference type="Gene3D" id="3.40.50.720">
    <property type="entry name" value="NAD(P)-binding Rossmann-like Domain"/>
    <property type="match status" value="1"/>
</dbReference>
<feature type="transmembrane region" description="Helical" evidence="11">
    <location>
        <begin position="109"/>
        <end position="127"/>
    </location>
</feature>
<evidence type="ECO:0000313" key="14">
    <source>
        <dbReference type="EMBL" id="EQC39529.1"/>
    </source>
</evidence>
<feature type="domain" description="Calcium-activated potassium channel BK alpha subunit" evidence="13">
    <location>
        <begin position="258"/>
        <end position="292"/>
    </location>
</feature>
<feature type="transmembrane region" description="Helical" evidence="11">
    <location>
        <begin position="139"/>
        <end position="161"/>
    </location>
</feature>
<dbReference type="AlphaFoldDB" id="T0QN84"/>
<keyword evidence="6" id="KW-0630">Potassium</keyword>
<comment type="subcellular location">
    <subcellularLocation>
        <location evidence="1">Membrane</location>
        <topology evidence="1">Multi-pass membrane protein</topology>
    </subcellularLocation>
</comment>
<dbReference type="SUPFAM" id="SSF81324">
    <property type="entry name" value="Voltage-gated potassium channels"/>
    <property type="match status" value="1"/>
</dbReference>
<evidence type="ECO:0000256" key="9">
    <source>
        <dbReference type="ARBA" id="ARBA00023136"/>
    </source>
</evidence>
<dbReference type="VEuPathDB" id="FungiDB:SDRG_02967"/>
<dbReference type="PANTHER" id="PTHR10027">
    <property type="entry name" value="CALCIUM-ACTIVATED POTASSIUM CHANNEL ALPHA CHAIN"/>
    <property type="match status" value="1"/>
</dbReference>
<evidence type="ECO:0000256" key="7">
    <source>
        <dbReference type="ARBA" id="ARBA00022989"/>
    </source>
</evidence>
<dbReference type="InterPro" id="IPR005821">
    <property type="entry name" value="Ion_trans_dom"/>
</dbReference>
<dbReference type="InterPro" id="IPR047871">
    <property type="entry name" value="K_chnl_Slo-like"/>
</dbReference>
<keyword evidence="10" id="KW-0407">Ion channel</keyword>
<feature type="transmembrane region" description="Helical" evidence="11">
    <location>
        <begin position="84"/>
        <end position="102"/>
    </location>
</feature>
<feature type="transmembrane region" description="Helical" evidence="11">
    <location>
        <begin position="45"/>
        <end position="64"/>
    </location>
</feature>
<keyword evidence="8" id="KW-0406">Ion transport</keyword>
<dbReference type="InParanoid" id="T0QN84"/>
<name>T0QN84_SAPDV</name>
<evidence type="ECO:0000256" key="11">
    <source>
        <dbReference type="SAM" id="Phobius"/>
    </source>
</evidence>
<proteinExistence type="predicted"/>
<dbReference type="Pfam" id="PF03493">
    <property type="entry name" value="BK_channel_a"/>
    <property type="match status" value="1"/>
</dbReference>
<keyword evidence="5" id="KW-0631">Potassium channel</keyword>
<protein>
    <submittedName>
        <fullName evidence="14">Uncharacterized protein</fullName>
    </submittedName>
</protein>
<feature type="domain" description="Ion transport" evidence="12">
    <location>
        <begin position="58"/>
        <end position="179"/>
    </location>
</feature>
<gene>
    <name evidence="14" type="ORF">SDRG_02967</name>
</gene>
<evidence type="ECO:0000259" key="12">
    <source>
        <dbReference type="Pfam" id="PF00520"/>
    </source>
</evidence>
<evidence type="ECO:0000256" key="2">
    <source>
        <dbReference type="ARBA" id="ARBA00022448"/>
    </source>
</evidence>